<keyword evidence="1" id="KW-0893">Thyroid hormones biosynthesis</keyword>
<dbReference type="GO" id="GO:0042446">
    <property type="term" value="P:hormone biosynthetic process"/>
    <property type="evidence" value="ECO:0007669"/>
    <property type="project" value="UniProtKB-KW"/>
</dbReference>
<gene>
    <name evidence="2" type="ORF">pdam_00004365</name>
</gene>
<dbReference type="SUPFAM" id="SSF52833">
    <property type="entry name" value="Thioredoxin-like"/>
    <property type="match status" value="1"/>
</dbReference>
<keyword evidence="3" id="KW-1185">Reference proteome</keyword>
<proteinExistence type="inferred from homology"/>
<dbReference type="GO" id="GO:0004800">
    <property type="term" value="F:thyroxine 5'-deiodinase activity"/>
    <property type="evidence" value="ECO:0007669"/>
    <property type="project" value="InterPro"/>
</dbReference>
<dbReference type="InterPro" id="IPR036249">
    <property type="entry name" value="Thioredoxin-like_sf"/>
</dbReference>
<dbReference type="GO" id="GO:0042403">
    <property type="term" value="P:thyroid hormone metabolic process"/>
    <property type="evidence" value="ECO:0007669"/>
    <property type="project" value="TreeGrafter"/>
</dbReference>
<dbReference type="AlphaFoldDB" id="A0A3M6UJ50"/>
<comment type="caution">
    <text evidence="2">The sequence shown here is derived from an EMBL/GenBank/DDBJ whole genome shotgun (WGS) entry which is preliminary data.</text>
</comment>
<keyword evidence="1" id="KW-0712">Selenocysteine</keyword>
<dbReference type="Proteomes" id="UP000275408">
    <property type="component" value="Unassembled WGS sequence"/>
</dbReference>
<dbReference type="EMBL" id="RCHS01001420">
    <property type="protein sequence ID" value="RMX53589.1"/>
    <property type="molecule type" value="Genomic_DNA"/>
</dbReference>
<dbReference type="OrthoDB" id="428577at2759"/>
<comment type="similarity">
    <text evidence="1">Belongs to the iodothyronine deiodinase family.</text>
</comment>
<dbReference type="Gene3D" id="3.40.30.10">
    <property type="entry name" value="Glutaredoxin"/>
    <property type="match status" value="1"/>
</dbReference>
<dbReference type="Pfam" id="PF00837">
    <property type="entry name" value="T4_deiodinase"/>
    <property type="match status" value="1"/>
</dbReference>
<organism evidence="2 3">
    <name type="scientific">Pocillopora damicornis</name>
    <name type="common">Cauliflower coral</name>
    <name type="synonym">Millepora damicornis</name>
    <dbReference type="NCBI Taxonomy" id="46731"/>
    <lineage>
        <taxon>Eukaryota</taxon>
        <taxon>Metazoa</taxon>
        <taxon>Cnidaria</taxon>
        <taxon>Anthozoa</taxon>
        <taxon>Hexacorallia</taxon>
        <taxon>Scleractinia</taxon>
        <taxon>Astrocoeniina</taxon>
        <taxon>Pocilloporidae</taxon>
        <taxon>Pocillopora</taxon>
    </lineage>
</organism>
<dbReference type="PANTHER" id="PTHR11781:SF22">
    <property type="entry name" value="TYPE I IODOTHYRONINE DEIODINASE"/>
    <property type="match status" value="1"/>
</dbReference>
<keyword evidence="1" id="KW-0560">Oxidoreductase</keyword>
<protein>
    <recommendedName>
        <fullName evidence="1">Iodothyronine deiodinase</fullName>
    </recommendedName>
</protein>
<name>A0A3M6UJ50_POCDA</name>
<accession>A0A3M6UJ50</accession>
<comment type="function">
    <text evidence="1">Responsible for the deiodination of T4 (3,5,3',5'-tetraiodothyronine).</text>
</comment>
<evidence type="ECO:0000313" key="3">
    <source>
        <dbReference type="Proteomes" id="UP000275408"/>
    </source>
</evidence>
<evidence type="ECO:0000313" key="2">
    <source>
        <dbReference type="EMBL" id="RMX53589.1"/>
    </source>
</evidence>
<reference evidence="2 3" key="1">
    <citation type="journal article" date="2018" name="Sci. Rep.">
        <title>Comparative analysis of the Pocillopora damicornis genome highlights role of immune system in coral evolution.</title>
        <authorList>
            <person name="Cunning R."/>
            <person name="Bay R.A."/>
            <person name="Gillette P."/>
            <person name="Baker A.C."/>
            <person name="Traylor-Knowles N."/>
        </authorList>
    </citation>
    <scope>NUCLEOTIDE SEQUENCE [LARGE SCALE GENOMIC DNA]</scope>
    <source>
        <strain evidence="2">RSMAS</strain>
        <tissue evidence="2">Whole animal</tissue>
    </source>
</reference>
<evidence type="ECO:0000256" key="1">
    <source>
        <dbReference type="RuleBase" id="RU000676"/>
    </source>
</evidence>
<dbReference type="PANTHER" id="PTHR11781">
    <property type="entry name" value="IODOTHYRONINE DEIODINASE"/>
    <property type="match status" value="1"/>
</dbReference>
<sequence>MLAELGHNILLSLTALQATILVILLRIGSSIPYVKERIQKFEERNLLVPYQNFWDEYGGKKMLGCVLKIMLGDVNKTARLGNLAPNCRLISTDGKECRLLDFAKGTRPLVLNFGSFVHDYDDEVDFLTVYILEAHPTDGWRWNNNVEIPQHKSLEDRLAAAEMLKKSSRCSVPIMVDAFENEASKAYGAWPERLFIIQDGKIVYEGGTGPYNYKITEVQSWLEKYKARL</sequence>
<dbReference type="InterPro" id="IPR000643">
    <property type="entry name" value="Iodothyronine_deiodinase"/>
</dbReference>